<protein>
    <submittedName>
        <fullName evidence="2">Uncharacterized protein</fullName>
    </submittedName>
</protein>
<dbReference type="EMBL" id="LGRX02014995">
    <property type="protein sequence ID" value="KAK3263853.1"/>
    <property type="molecule type" value="Genomic_DNA"/>
</dbReference>
<proteinExistence type="predicted"/>
<organism evidence="2 3">
    <name type="scientific">Cymbomonas tetramitiformis</name>
    <dbReference type="NCBI Taxonomy" id="36881"/>
    <lineage>
        <taxon>Eukaryota</taxon>
        <taxon>Viridiplantae</taxon>
        <taxon>Chlorophyta</taxon>
        <taxon>Pyramimonadophyceae</taxon>
        <taxon>Pyramimonadales</taxon>
        <taxon>Pyramimonadaceae</taxon>
        <taxon>Cymbomonas</taxon>
    </lineage>
</organism>
<sequence>MADASQAVEKEKEEEWSESHQSHFFFNLSAAAYSIMAQECSDRSAKAQSANRPDAKTAAPDESVWGSTKSPHQVED</sequence>
<keyword evidence="3" id="KW-1185">Reference proteome</keyword>
<feature type="region of interest" description="Disordered" evidence="1">
    <location>
        <begin position="39"/>
        <end position="76"/>
    </location>
</feature>
<reference evidence="2 3" key="1">
    <citation type="journal article" date="2015" name="Genome Biol. Evol.">
        <title>Comparative Genomics of a Bacterivorous Green Alga Reveals Evolutionary Causalities and Consequences of Phago-Mixotrophic Mode of Nutrition.</title>
        <authorList>
            <person name="Burns J.A."/>
            <person name="Paasch A."/>
            <person name="Narechania A."/>
            <person name="Kim E."/>
        </authorList>
    </citation>
    <scope>NUCLEOTIDE SEQUENCE [LARGE SCALE GENOMIC DNA]</scope>
    <source>
        <strain evidence="2 3">PLY_AMNH</strain>
    </source>
</reference>
<evidence type="ECO:0000256" key="1">
    <source>
        <dbReference type="SAM" id="MobiDB-lite"/>
    </source>
</evidence>
<feature type="compositionally biased region" description="Basic and acidic residues" evidence="1">
    <location>
        <begin position="8"/>
        <end position="21"/>
    </location>
</feature>
<evidence type="ECO:0000313" key="2">
    <source>
        <dbReference type="EMBL" id="KAK3263853.1"/>
    </source>
</evidence>
<evidence type="ECO:0000313" key="3">
    <source>
        <dbReference type="Proteomes" id="UP001190700"/>
    </source>
</evidence>
<accession>A0AAE0KWZ3</accession>
<feature type="compositionally biased region" description="Polar residues" evidence="1">
    <location>
        <begin position="65"/>
        <end position="76"/>
    </location>
</feature>
<comment type="caution">
    <text evidence="2">The sequence shown here is derived from an EMBL/GenBank/DDBJ whole genome shotgun (WGS) entry which is preliminary data.</text>
</comment>
<dbReference type="Proteomes" id="UP001190700">
    <property type="component" value="Unassembled WGS sequence"/>
</dbReference>
<dbReference type="AlphaFoldDB" id="A0AAE0KWZ3"/>
<feature type="region of interest" description="Disordered" evidence="1">
    <location>
        <begin position="1"/>
        <end position="21"/>
    </location>
</feature>
<gene>
    <name evidence="2" type="ORF">CYMTET_27370</name>
</gene>
<name>A0AAE0KWZ3_9CHLO</name>